<dbReference type="InParanoid" id="A0A1S3B8L9"/>
<proteinExistence type="predicted"/>
<dbReference type="KEGG" id="cmo:103487371"/>
<gene>
    <name evidence="4" type="primary">LOC103487371</name>
</gene>
<dbReference type="SMART" id="SM00636">
    <property type="entry name" value="Glyco_18"/>
    <property type="match status" value="1"/>
</dbReference>
<dbReference type="GO" id="GO:0006032">
    <property type="term" value="P:chitin catabolic process"/>
    <property type="evidence" value="ECO:0007669"/>
    <property type="project" value="TreeGrafter"/>
</dbReference>
<protein>
    <submittedName>
        <fullName evidence="4">Class V chitinase-like</fullName>
    </submittedName>
</protein>
<dbReference type="SUPFAM" id="SSF54556">
    <property type="entry name" value="Chitinase insertion domain"/>
    <property type="match status" value="1"/>
</dbReference>
<feature type="domain" description="GH18" evidence="2">
    <location>
        <begin position="31"/>
        <end position="375"/>
    </location>
</feature>
<evidence type="ECO:0000256" key="1">
    <source>
        <dbReference type="SAM" id="SignalP"/>
    </source>
</evidence>
<dbReference type="Gene3D" id="3.10.50.10">
    <property type="match status" value="1"/>
</dbReference>
<dbReference type="GO" id="GO:0005975">
    <property type="term" value="P:carbohydrate metabolic process"/>
    <property type="evidence" value="ECO:0007669"/>
    <property type="project" value="InterPro"/>
</dbReference>
<dbReference type="PROSITE" id="PS51910">
    <property type="entry name" value="GH18_2"/>
    <property type="match status" value="1"/>
</dbReference>
<keyword evidence="3" id="KW-1185">Reference proteome</keyword>
<feature type="signal peptide" evidence="1">
    <location>
        <begin position="1"/>
        <end position="26"/>
    </location>
</feature>
<dbReference type="Proteomes" id="UP001652600">
    <property type="component" value="Chromosome 2"/>
</dbReference>
<feature type="chain" id="PRO_5044565119" evidence="1">
    <location>
        <begin position="27"/>
        <end position="375"/>
    </location>
</feature>
<evidence type="ECO:0000259" key="2">
    <source>
        <dbReference type="PROSITE" id="PS51910"/>
    </source>
</evidence>
<keyword evidence="1" id="KW-0732">Signal</keyword>
<sequence>MASTIINPFFSLTIFLLLLHLHSSVGQTGPGMKGIYWFSGSEFPLSDIDSSLFTHIYCAFADLNPNTNQVTISSSNSESFKSFTPILRRKNPNVKTLLSIGGGGAEANAFASMASQPNSRKSFIDSSISLARSYNLSGLDIDWEYPSNQNQINSFKTLCSEWRAAVENESQSTGKPRLFLSAAVFRSSNYYGTPLPASDLATKLDWINVMCYDFYGPGWSPNFTAPPAALYGSSGQVNCNTGITSWIQSGFPANKIVIGMPFYGWAWRLVSQSKNGLYAPANGAATGTGIDGGAITYKGINEFKKRNGVNGVYNGTVVTNYVRSGRTWIGYDDKESVAAKVGYAKKKGLFGYFAWQVAADDNFTLSRLASTTWSG</sequence>
<dbReference type="RefSeq" id="XP_008443883.2">
    <property type="nucleotide sequence ID" value="XM_008445661.3"/>
</dbReference>
<evidence type="ECO:0000313" key="3">
    <source>
        <dbReference type="Proteomes" id="UP001652600"/>
    </source>
</evidence>
<dbReference type="Gramene" id="MELO3C010248.2.1">
    <property type="protein sequence ID" value="MELO3C010248.2.1"/>
    <property type="gene ID" value="MELO3C010248.2"/>
</dbReference>
<dbReference type="InterPro" id="IPR011583">
    <property type="entry name" value="Chitinase_II/V-like_cat"/>
</dbReference>
<dbReference type="Pfam" id="PF00704">
    <property type="entry name" value="Glyco_hydro_18"/>
    <property type="match status" value="1"/>
</dbReference>
<dbReference type="Gene3D" id="3.20.20.80">
    <property type="entry name" value="Glycosidases"/>
    <property type="match status" value="1"/>
</dbReference>
<evidence type="ECO:0000313" key="4">
    <source>
        <dbReference type="RefSeq" id="XP_008443883.2"/>
    </source>
</evidence>
<dbReference type="SUPFAM" id="SSF51445">
    <property type="entry name" value="(Trans)glycosidases"/>
    <property type="match status" value="1"/>
</dbReference>
<dbReference type="AlphaFoldDB" id="A0A1S3B8L9"/>
<dbReference type="InterPro" id="IPR001223">
    <property type="entry name" value="Glyco_hydro18_cat"/>
</dbReference>
<dbReference type="PANTHER" id="PTHR11177:SF383">
    <property type="entry name" value="GLYCOSYL HYDROLASE FAMILY PROTEIN WITH CHITINASE INSERTION DOMAIN-CONTAINING PROTEIN"/>
    <property type="match status" value="1"/>
</dbReference>
<reference evidence="4" key="2">
    <citation type="submission" date="2025-08" db="UniProtKB">
        <authorList>
            <consortium name="RefSeq"/>
        </authorList>
    </citation>
    <scope>IDENTIFICATION</scope>
    <source>
        <tissue evidence="4">Stem</tissue>
    </source>
</reference>
<dbReference type="GO" id="GO:0004568">
    <property type="term" value="F:chitinase activity"/>
    <property type="evidence" value="ECO:0007669"/>
    <property type="project" value="TreeGrafter"/>
</dbReference>
<dbReference type="GO" id="GO:0005576">
    <property type="term" value="C:extracellular region"/>
    <property type="evidence" value="ECO:0007669"/>
    <property type="project" value="TreeGrafter"/>
</dbReference>
<dbReference type="InterPro" id="IPR029070">
    <property type="entry name" value="Chitinase_insertion_sf"/>
</dbReference>
<dbReference type="PANTHER" id="PTHR11177">
    <property type="entry name" value="CHITINASE"/>
    <property type="match status" value="1"/>
</dbReference>
<organism evidence="3 4">
    <name type="scientific">Cucumis melo</name>
    <name type="common">Muskmelon</name>
    <dbReference type="NCBI Taxonomy" id="3656"/>
    <lineage>
        <taxon>Eukaryota</taxon>
        <taxon>Viridiplantae</taxon>
        <taxon>Streptophyta</taxon>
        <taxon>Embryophyta</taxon>
        <taxon>Tracheophyta</taxon>
        <taxon>Spermatophyta</taxon>
        <taxon>Magnoliopsida</taxon>
        <taxon>eudicotyledons</taxon>
        <taxon>Gunneridae</taxon>
        <taxon>Pentapetalae</taxon>
        <taxon>rosids</taxon>
        <taxon>fabids</taxon>
        <taxon>Cucurbitales</taxon>
        <taxon>Cucurbitaceae</taxon>
        <taxon>Benincaseae</taxon>
        <taxon>Cucumis</taxon>
    </lineage>
</organism>
<name>A0A1S3B8L9_CUCME</name>
<dbReference type="InterPro" id="IPR017853">
    <property type="entry name" value="GH"/>
</dbReference>
<reference evidence="3" key="1">
    <citation type="submission" date="2025-05" db="UniProtKB">
        <authorList>
            <consortium name="RefSeq"/>
        </authorList>
    </citation>
    <scope>NUCLEOTIDE SEQUENCE [LARGE SCALE GENOMIC DNA]</scope>
</reference>
<dbReference type="GeneID" id="103487371"/>
<dbReference type="CDD" id="cd02879">
    <property type="entry name" value="GH18_plant_chitinase_class_V"/>
    <property type="match status" value="1"/>
</dbReference>
<accession>A0A1S3B8L9</accession>
<dbReference type="GO" id="GO:0008061">
    <property type="term" value="F:chitin binding"/>
    <property type="evidence" value="ECO:0007669"/>
    <property type="project" value="InterPro"/>
</dbReference>
<dbReference type="InterPro" id="IPR050314">
    <property type="entry name" value="Glycosyl_Hydrlase_18"/>
</dbReference>
<dbReference type="eggNOG" id="KOG2806">
    <property type="taxonomic scope" value="Eukaryota"/>
</dbReference>